<gene>
    <name evidence="6" type="ORF">KFE25_004742</name>
</gene>
<proteinExistence type="predicted"/>
<dbReference type="InterPro" id="IPR014710">
    <property type="entry name" value="RmlC-like_jellyroll"/>
</dbReference>
<dbReference type="InterPro" id="IPR018490">
    <property type="entry name" value="cNMP-bd_dom_sf"/>
</dbReference>
<reference evidence="6" key="1">
    <citation type="submission" date="2021-05" db="EMBL/GenBank/DDBJ databases">
        <title>The genome of the haptophyte Pavlova lutheri (Diacronema luteri, Pavlovales) - a model for lipid biosynthesis in eukaryotic algae.</title>
        <authorList>
            <person name="Hulatt C.J."/>
            <person name="Posewitz M.C."/>
        </authorList>
    </citation>
    <scope>NUCLEOTIDE SEQUENCE</scope>
    <source>
        <strain evidence="6">NIVA-4/92</strain>
    </source>
</reference>
<dbReference type="InterPro" id="IPR029787">
    <property type="entry name" value="Nucleotide_cyclase"/>
</dbReference>
<feature type="region of interest" description="Disordered" evidence="3">
    <location>
        <begin position="1971"/>
        <end position="2016"/>
    </location>
</feature>
<feature type="compositionally biased region" description="Basic residues" evidence="3">
    <location>
        <begin position="1327"/>
        <end position="1336"/>
    </location>
</feature>
<name>A0A8J5XC56_DIALT</name>
<dbReference type="InterPro" id="IPR001054">
    <property type="entry name" value="A/G_cyclase"/>
</dbReference>
<feature type="domain" description="Guanylate cyclase" evidence="5">
    <location>
        <begin position="630"/>
        <end position="755"/>
    </location>
</feature>
<dbReference type="SUPFAM" id="SSF55073">
    <property type="entry name" value="Nucleotide cyclase"/>
    <property type="match status" value="2"/>
</dbReference>
<dbReference type="PROSITE" id="PS50042">
    <property type="entry name" value="CNMP_BINDING_3"/>
    <property type="match status" value="1"/>
</dbReference>
<dbReference type="SMART" id="SM00100">
    <property type="entry name" value="cNMP"/>
    <property type="match status" value="2"/>
</dbReference>
<feature type="compositionally biased region" description="Low complexity" evidence="3">
    <location>
        <begin position="1278"/>
        <end position="1288"/>
    </location>
</feature>
<feature type="region of interest" description="Disordered" evidence="3">
    <location>
        <begin position="119"/>
        <end position="141"/>
    </location>
</feature>
<accession>A0A8J5XC56</accession>
<dbReference type="PROSITE" id="PS50125">
    <property type="entry name" value="GUANYLATE_CYCLASE_2"/>
    <property type="match status" value="2"/>
</dbReference>
<evidence type="ECO:0000259" key="4">
    <source>
        <dbReference type="PROSITE" id="PS50042"/>
    </source>
</evidence>
<feature type="region of interest" description="Disordered" evidence="3">
    <location>
        <begin position="2494"/>
        <end position="2571"/>
    </location>
</feature>
<dbReference type="OrthoDB" id="194468at2759"/>
<feature type="region of interest" description="Disordered" evidence="3">
    <location>
        <begin position="1210"/>
        <end position="1230"/>
    </location>
</feature>
<protein>
    <recommendedName>
        <fullName evidence="8">Adenylate cyclase</fullName>
    </recommendedName>
</protein>
<dbReference type="GO" id="GO:0035556">
    <property type="term" value="P:intracellular signal transduction"/>
    <property type="evidence" value="ECO:0007669"/>
    <property type="project" value="InterPro"/>
</dbReference>
<feature type="compositionally biased region" description="Low complexity" evidence="3">
    <location>
        <begin position="1359"/>
        <end position="1373"/>
    </location>
</feature>
<dbReference type="GO" id="GO:0009190">
    <property type="term" value="P:cyclic nucleotide biosynthetic process"/>
    <property type="evidence" value="ECO:0007669"/>
    <property type="project" value="InterPro"/>
</dbReference>
<organism evidence="6 7">
    <name type="scientific">Diacronema lutheri</name>
    <name type="common">Unicellular marine alga</name>
    <name type="synonym">Monochrysis lutheri</name>
    <dbReference type="NCBI Taxonomy" id="2081491"/>
    <lineage>
        <taxon>Eukaryota</taxon>
        <taxon>Haptista</taxon>
        <taxon>Haptophyta</taxon>
        <taxon>Pavlovophyceae</taxon>
        <taxon>Pavlovales</taxon>
        <taxon>Pavlovaceae</taxon>
        <taxon>Diacronema</taxon>
    </lineage>
</organism>
<dbReference type="Gene3D" id="2.60.120.10">
    <property type="entry name" value="Jelly Rolls"/>
    <property type="match status" value="2"/>
</dbReference>
<feature type="region of interest" description="Disordered" evidence="3">
    <location>
        <begin position="1273"/>
        <end position="1383"/>
    </location>
</feature>
<dbReference type="GO" id="GO:0005737">
    <property type="term" value="C:cytoplasm"/>
    <property type="evidence" value="ECO:0007669"/>
    <property type="project" value="TreeGrafter"/>
</dbReference>
<dbReference type="PANTHER" id="PTHR16305:SF28">
    <property type="entry name" value="GUANYLATE CYCLASE DOMAIN-CONTAINING PROTEIN"/>
    <property type="match status" value="1"/>
</dbReference>
<feature type="compositionally biased region" description="Gly residues" evidence="3">
    <location>
        <begin position="974"/>
        <end position="985"/>
    </location>
</feature>
<feature type="domain" description="Cyclic nucleotide-binding" evidence="4">
    <location>
        <begin position="213"/>
        <end position="302"/>
    </location>
</feature>
<dbReference type="InterPro" id="IPR000595">
    <property type="entry name" value="cNMP-bd_dom"/>
</dbReference>
<feature type="compositionally biased region" description="Polar residues" evidence="3">
    <location>
        <begin position="2829"/>
        <end position="2838"/>
    </location>
</feature>
<dbReference type="PANTHER" id="PTHR16305">
    <property type="entry name" value="TESTICULAR SOLUBLE ADENYLYL CYCLASE"/>
    <property type="match status" value="1"/>
</dbReference>
<feature type="compositionally biased region" description="Low complexity" evidence="3">
    <location>
        <begin position="1013"/>
        <end position="1026"/>
    </location>
</feature>
<evidence type="ECO:0000313" key="7">
    <source>
        <dbReference type="Proteomes" id="UP000751190"/>
    </source>
</evidence>
<comment type="caution">
    <text evidence="6">The sequence shown here is derived from an EMBL/GenBank/DDBJ whole genome shotgun (WGS) entry which is preliminary data.</text>
</comment>
<evidence type="ECO:0000256" key="3">
    <source>
        <dbReference type="SAM" id="MobiDB-lite"/>
    </source>
</evidence>
<dbReference type="EMBL" id="JAGTXO010000019">
    <property type="protein sequence ID" value="KAG8462766.1"/>
    <property type="molecule type" value="Genomic_DNA"/>
</dbReference>
<feature type="region of interest" description="Disordered" evidence="3">
    <location>
        <begin position="1144"/>
        <end position="1163"/>
    </location>
</feature>
<dbReference type="Gene3D" id="3.30.70.1230">
    <property type="entry name" value="Nucleotide cyclase"/>
    <property type="match status" value="2"/>
</dbReference>
<dbReference type="Proteomes" id="UP000751190">
    <property type="component" value="Unassembled WGS sequence"/>
</dbReference>
<feature type="region of interest" description="Disordered" evidence="3">
    <location>
        <begin position="2688"/>
        <end position="2877"/>
    </location>
</feature>
<feature type="compositionally biased region" description="Gly residues" evidence="3">
    <location>
        <begin position="1344"/>
        <end position="1358"/>
    </location>
</feature>
<evidence type="ECO:0000259" key="5">
    <source>
        <dbReference type="PROSITE" id="PS50125"/>
    </source>
</evidence>
<feature type="region of interest" description="Disordered" evidence="3">
    <location>
        <begin position="2461"/>
        <end position="2481"/>
    </location>
</feature>
<dbReference type="GO" id="GO:0005524">
    <property type="term" value="F:ATP binding"/>
    <property type="evidence" value="ECO:0007669"/>
    <property type="project" value="UniProtKB-KW"/>
</dbReference>
<feature type="domain" description="Guanylate cyclase" evidence="5">
    <location>
        <begin position="363"/>
        <end position="523"/>
    </location>
</feature>
<feature type="compositionally biased region" description="Basic and acidic residues" evidence="3">
    <location>
        <begin position="993"/>
        <end position="1006"/>
    </location>
</feature>
<feature type="compositionally biased region" description="Gly residues" evidence="3">
    <location>
        <begin position="2752"/>
        <end position="2767"/>
    </location>
</feature>
<feature type="compositionally biased region" description="Low complexity" evidence="3">
    <location>
        <begin position="2540"/>
        <end position="2552"/>
    </location>
</feature>
<keyword evidence="7" id="KW-1185">Reference proteome</keyword>
<keyword evidence="2" id="KW-0067">ATP-binding</keyword>
<feature type="region of interest" description="Disordered" evidence="3">
    <location>
        <begin position="963"/>
        <end position="1121"/>
    </location>
</feature>
<dbReference type="CDD" id="cd07302">
    <property type="entry name" value="CHD"/>
    <property type="match status" value="2"/>
</dbReference>
<dbReference type="GO" id="GO:0004016">
    <property type="term" value="F:adenylate cyclase activity"/>
    <property type="evidence" value="ECO:0007669"/>
    <property type="project" value="TreeGrafter"/>
</dbReference>
<evidence type="ECO:0000256" key="2">
    <source>
        <dbReference type="ARBA" id="ARBA00022840"/>
    </source>
</evidence>
<evidence type="ECO:0000256" key="1">
    <source>
        <dbReference type="ARBA" id="ARBA00022741"/>
    </source>
</evidence>
<feature type="compositionally biased region" description="Basic residues" evidence="3">
    <location>
        <begin position="2004"/>
        <end position="2013"/>
    </location>
</feature>
<feature type="compositionally biased region" description="Basic residues" evidence="3">
    <location>
        <begin position="2729"/>
        <end position="2745"/>
    </location>
</feature>
<feature type="compositionally biased region" description="Low complexity" evidence="3">
    <location>
        <begin position="1091"/>
        <end position="1100"/>
    </location>
</feature>
<feature type="compositionally biased region" description="Low complexity" evidence="3">
    <location>
        <begin position="963"/>
        <end position="973"/>
    </location>
</feature>
<dbReference type="Pfam" id="PF00027">
    <property type="entry name" value="cNMP_binding"/>
    <property type="match status" value="1"/>
</dbReference>
<evidence type="ECO:0008006" key="8">
    <source>
        <dbReference type="Google" id="ProtNLM"/>
    </source>
</evidence>
<dbReference type="CDD" id="cd00038">
    <property type="entry name" value="CAP_ED"/>
    <property type="match status" value="1"/>
</dbReference>
<sequence length="2877" mass="300246">MEEPPGGSLAALSASRETAVAHIRRILDLEFGAELETDDLDAIAGAAGARAVETVYNVGMSLTLAGDEVRQIVFLLQGDADVLIGGKVVTTMHAPCLIGESPLQLLVDSRVAAHDGGAAPYGHGVAPRSSTTDGASSSRRTHFVADARATANVRTISPCAAYTVDAEDMLAAIRARPSAMRAFRARAQKNFVRGLFRRICDMSFAEGGLLDLLWQALRHRAYPPGSILAAEGEPESCMQLLARGEVHRLRASSGGAILEVLEVPAHFGESALLVTPKAYDSTLVAATECNVYSLERVQFNAISEHYPRFRAPLVHMAEAAARRDATRNVSTARALARFTPSVVLQRLVSSPLVREEMSRFPAAVGFVDISGFTKLSMLLHDREGQRGAETLNQIVNAYISALMGRIEASGGDTIKFAGDAILVVWGGNQQRQWAGTTFASAAPGQPAARPTKALHELLQDACRCCLELVTKYDDFPTIFSEHSLRLHAGLSAGEVCGCYTGGNQSMWEYVVAGPPIDQMSDAANEAASGELFVAREALALLEAHYSAVAVVGRAGDELDADGVAKSSALAAFEPPDALRSEPLPLPQVGAGIKLTSHSEGALRSFVLPFVERRATSGQTSNWMSEFRTMTMLFVKINGLSYTGAEKDVLQGLQSVVWTVQLVVNMFEGTVLRLIVDDKGTRFKLAFGLTSHADDPARAVRMAVKLGEHMRLATKGRVSCNIGITTGTTFLGDVGSDARCEYTTTGAHVNMAARLMSAAARADSIGPILCDEETRKRALMSDAYLQFRQGAPLTLKGIAAPVLAYAPVVREIAVVRPLDASAAVAQLVVGQETMLRDIFEHLDTPPTVAHEEGGPPRIYGRVAVVAGRQGDGKSTIAREVAARWVRSAPDRRAIEIQLNVHAERPLRAWQLVFAHLLDDPLAAELKHDVLALGGTHRDTGGGGGGGGDDTHEAADALAPLPATGGAAAGAATGAPAGGGADGGGNGVLIPQVLQRKETRRLDRKENGARLGQLSSAVGSAAGAVGARAARRSDPTAHGNGGGDDGADSARGAGGGTSAMRRARQSLASAPTRACDGAASSGASPPLPPPDPGGEAADGAPALSSLSPRAGAGASRFNAGRPEALRRMTTSGSLTRTVHENAAKLAHTLSRSTRPEARDGRSTAVESGALAWPAQQPPPPPTQQQQLQPSIFSQLMQSAAAQLERPLGRWSNEQPAAAAAAADGGAGGGGAPVGADASTPLASELAASAFKLALRLVGSMRNGAIEPHVERLGSRGAGVGAPPAAAAGAPAAPPRRARVPPAPHVGVAAPEQGDRASAAGTPRAQAKPKNLRLRKRFQAAHAHATGGKGVLTAGGGGGGAPASPSGVSSPPHGSAQPESARGRRAQFTPQSALLRAQPELASSLVLLRPLLDARSVSQKVDPNIERFAQLVALLLSELLRLLDTELLVCIDDAEQLDLLSCLVLAHPSVARLPFHALLALRKPTLQQDKLLRDMNRTGARLMCQAERARAHGAGADGGPPRMDALTVGEHGDGPGRHDRVLRVTIKPLGKAEMVSLFKRTLGVEHELPTQIEGALLVRAGGSPYVVCEMASYLLENGFVLDEADEPINLARAGAGARHLSPAVSASDLQEMPTVEHRVLLSKMDRLPPGEQRLLRTCSVLALSDASFSVADVEQLQRLVIEENLMSAQETDDGLVSSGGDYFGVYSQLMALQKRQMLRLADEFAGGAVVQGPGGGGPSEEILFVFRKPVIREVAYSTMTYTQRRQIHAVAAKWMVRRREEALLEEAAAVTADNGLLPGAITTLAEDVWGWLDFVWLARHLGNAALHWQAAKAWQDASATAMADACFEEAIVFIAAGINAFCTARERVPNGQAALAPAERPSHSLLWMLLGMALHHLGFTADAFGAFADFGFGGGGGGGGGSRRPSTVAAPDAAAAAAAAAASLSPRAKRFSIGLIGNGQLAYTHIAEGRANGPAAAGGGAAGGSARASTREADGPNGGGASSASRSRPRSARVQRRNSATPLSLKVKNYFSPPLLKTPAAFARPLHLRLLPHDEMTIDTVALLHVAAGSIGGATALTTMADAELGARALALASRVERKKRYDLAPLCAALVPHANSSGAATGKLLDKYVHVARPLLDADEGDFDLEVPLVAAWDAAGRAAVPIVRLCRLCAVHLFALAYLKEGDVQTGRLFAEAALEDAIEARSMQLCHSACLSLAFVLWEQGGLLEAGHLFSYALSVSHDLADAAGARYMQGALAATAAMLAREAGEEALWQQAAQLAAASRIPAIEAFVLLRQPAPPRADVDRALALLDDEEHCPTEQCWYNFLVTYAHTQALVALLRMGATPSTPAFVQELLRRRARALVGKLRASAEQWVVLRPRALLFEGELDALIGATGAAHSSLVSAHALAVDGELDLLKAQVARARSLCAPPSSYKRSLRLREASELYERLELCADAMACEREMAAHGGPTREPIPPRGPAQSEQYGDLDQMLRRALAHSAAPVSARPPGGGGGDKAVGADGAAPPSPSLPRHAGPRHAGKRPSALSARESSASAASEHDDSARVRSGGRSGGLSGGGSWIKDHILLIAQTHTHDVSAQRMAEVISDLGRSRRLVDENATQDISKRLRHYPQAAAHSPGDAAAAAAELSAAAAFSSSGALLRVDAPGGGTRRTSATKQAAAVAAAAAAELRDGAGGVGARDDDTRGAPQAKRAAHRLGKPAASAERGASPRSARAHKLAASPRRPHASPRARSTPRGGGGDGAGAQAGAGARGSEQDDGAPRSARRRPSVTMRPSVSPGANMRRSQRNSNGFTEARRRSGEASVGTSPPVPARTTSANQRGRASSLVDDLGSFSRAPRQPAFRVDRSTGGGGGEALDALRA</sequence>
<dbReference type="SUPFAM" id="SSF51206">
    <property type="entry name" value="cAMP-binding domain-like"/>
    <property type="match status" value="2"/>
</dbReference>
<keyword evidence="1" id="KW-0547">Nucleotide-binding</keyword>
<feature type="compositionally biased region" description="Polar residues" evidence="3">
    <location>
        <begin position="128"/>
        <end position="138"/>
    </location>
</feature>
<evidence type="ECO:0000313" key="6">
    <source>
        <dbReference type="EMBL" id="KAG8462766.1"/>
    </source>
</evidence>